<dbReference type="AlphaFoldDB" id="A0A835R7H2"/>
<comment type="caution">
    <text evidence="2">The sequence shown here is derived from an EMBL/GenBank/DDBJ whole genome shotgun (WGS) entry which is preliminary data.</text>
</comment>
<accession>A0A835R7H2</accession>
<dbReference type="Proteomes" id="UP000636800">
    <property type="component" value="Unassembled WGS sequence"/>
</dbReference>
<dbReference type="EMBL" id="JADCNL010000004">
    <property type="protein sequence ID" value="KAG0485143.1"/>
    <property type="molecule type" value="Genomic_DNA"/>
</dbReference>
<dbReference type="OrthoDB" id="5411773at2759"/>
<feature type="region of interest" description="Disordered" evidence="1">
    <location>
        <begin position="1"/>
        <end position="75"/>
    </location>
</feature>
<evidence type="ECO:0000313" key="3">
    <source>
        <dbReference type="Proteomes" id="UP000636800"/>
    </source>
</evidence>
<evidence type="ECO:0000313" key="2">
    <source>
        <dbReference type="EMBL" id="KAG0485143.1"/>
    </source>
</evidence>
<gene>
    <name evidence="2" type="ORF">HPP92_009222</name>
</gene>
<name>A0A835R7H2_VANPL</name>
<evidence type="ECO:0000256" key="1">
    <source>
        <dbReference type="SAM" id="MobiDB-lite"/>
    </source>
</evidence>
<sequence length="75" mass="8255">MDSYIFESVGVQTDSGEPKQQKTLFHRSLASSARRYGRHKAGPPESITRPGSDRTARTRACLPPACRPRPTGATR</sequence>
<reference evidence="2 3" key="1">
    <citation type="journal article" date="2020" name="Nat. Food">
        <title>A phased Vanilla planifolia genome enables genetic improvement of flavour and production.</title>
        <authorList>
            <person name="Hasing T."/>
            <person name="Tang H."/>
            <person name="Brym M."/>
            <person name="Khazi F."/>
            <person name="Huang T."/>
            <person name="Chambers A.H."/>
        </authorList>
    </citation>
    <scope>NUCLEOTIDE SEQUENCE [LARGE SCALE GENOMIC DNA]</scope>
    <source>
        <tissue evidence="2">Leaf</tissue>
    </source>
</reference>
<organism evidence="2 3">
    <name type="scientific">Vanilla planifolia</name>
    <name type="common">Vanilla</name>
    <dbReference type="NCBI Taxonomy" id="51239"/>
    <lineage>
        <taxon>Eukaryota</taxon>
        <taxon>Viridiplantae</taxon>
        <taxon>Streptophyta</taxon>
        <taxon>Embryophyta</taxon>
        <taxon>Tracheophyta</taxon>
        <taxon>Spermatophyta</taxon>
        <taxon>Magnoliopsida</taxon>
        <taxon>Liliopsida</taxon>
        <taxon>Asparagales</taxon>
        <taxon>Orchidaceae</taxon>
        <taxon>Vanilloideae</taxon>
        <taxon>Vanilleae</taxon>
        <taxon>Vanilla</taxon>
    </lineage>
</organism>
<protein>
    <submittedName>
        <fullName evidence="2">Uncharacterized protein</fullName>
    </submittedName>
</protein>
<feature type="compositionally biased region" description="Low complexity" evidence="1">
    <location>
        <begin position="58"/>
        <end position="75"/>
    </location>
</feature>
<proteinExistence type="predicted"/>
<keyword evidence="3" id="KW-1185">Reference proteome</keyword>